<dbReference type="Pfam" id="PF02333">
    <property type="entry name" value="Phytase"/>
    <property type="match status" value="2"/>
</dbReference>
<dbReference type="SUPFAM" id="SSF50956">
    <property type="entry name" value="Thermostable phytase (3-phytase)"/>
    <property type="match status" value="1"/>
</dbReference>
<evidence type="ECO:0000313" key="2">
    <source>
        <dbReference type="EMBL" id="QWB27230.1"/>
    </source>
</evidence>
<proteinExistence type="predicted"/>
<keyword evidence="3" id="KW-1185">Reference proteome</keyword>
<protein>
    <submittedName>
        <fullName evidence="2">Phytase</fullName>
    </submittedName>
</protein>
<dbReference type="InterPro" id="IPR011042">
    <property type="entry name" value="6-blade_b-propeller_TolB-like"/>
</dbReference>
<evidence type="ECO:0000313" key="3">
    <source>
        <dbReference type="Proteomes" id="UP000679629"/>
    </source>
</evidence>
<dbReference type="EMBL" id="CP075896">
    <property type="protein sequence ID" value="QWB27230.1"/>
    <property type="molecule type" value="Genomic_DNA"/>
</dbReference>
<dbReference type="InterPro" id="IPR003431">
    <property type="entry name" value="B-propeller_Phytase"/>
</dbReference>
<dbReference type="Gene3D" id="2.120.10.30">
    <property type="entry name" value="TolB, C-terminal domain"/>
    <property type="match status" value="1"/>
</dbReference>
<reference evidence="3" key="1">
    <citation type="submission" date="2021-05" db="EMBL/GenBank/DDBJ databases">
        <title>Direct Submission.</title>
        <authorList>
            <person name="Li K."/>
            <person name="Gao J."/>
        </authorList>
    </citation>
    <scope>NUCLEOTIDE SEQUENCE [LARGE SCALE GENOMIC DNA]</scope>
    <source>
        <strain evidence="3">MG62</strain>
    </source>
</reference>
<name>A0ABX8G136_9ACTN</name>
<feature type="domain" description="BPP" evidence="1">
    <location>
        <begin position="48"/>
        <end position="452"/>
    </location>
</feature>
<sequence length="469" mass="50185">MSHPLFTARSAHPHTAPIRSHQTLFQPRSIVSASALSTLTAALLMVTGVSAAPQPVPVSARVETPAVYDDEAGGNADADDPAVWVDPGDPDRSLVISTLKEAGLDVYGLDGRRLQHITAPAAPGEDAAPGRFNNVDVVYGFSLDGKKTDLALVSDRGRDRVRAYAIDPAAVAAGTPPLKDVTAADIAPVFATSEAEVDDQRTAYGLAAFSDDDHAYAVVSRRSETRVRLLQLEDHDGRVGYKTEDTLDLPRSFTLPDGGKWTPCADPGDHAQVEGMVVDQEEHVLYAAQEDVGLWRIGLDDEEFERPKLIDRVREYGTPWTYHTETEECVLDTANDPGFGGEHLSADAEGATIYHADDGTGYLLASSQGDNTFAVYERQGRNAYLGSFAVTDGAATDGVQQSDGATVVNVPLGQTFPQGLLVTHDGEATPADGDREGTDFKFTGWESVATAFPKPLTVDTESFDPRDTD</sequence>
<organism evidence="2 3">
    <name type="scientific">Streptomyces koelreuteriae</name>
    <dbReference type="NCBI Taxonomy" id="2838015"/>
    <lineage>
        <taxon>Bacteria</taxon>
        <taxon>Bacillati</taxon>
        <taxon>Actinomycetota</taxon>
        <taxon>Actinomycetes</taxon>
        <taxon>Kitasatosporales</taxon>
        <taxon>Streptomycetaceae</taxon>
        <taxon>Streptomyces</taxon>
    </lineage>
</organism>
<evidence type="ECO:0000259" key="1">
    <source>
        <dbReference type="PROSITE" id="PS51662"/>
    </source>
</evidence>
<accession>A0ABX8G136</accession>
<dbReference type="PROSITE" id="PS51662">
    <property type="entry name" value="BP_PHYTASE"/>
    <property type="match status" value="1"/>
</dbReference>
<dbReference type="Proteomes" id="UP000679629">
    <property type="component" value="Chromosome"/>
</dbReference>
<gene>
    <name evidence="2" type="ORF">KJK29_34110</name>
</gene>